<protein>
    <submittedName>
        <fullName evidence="2">Uncharacterized protein</fullName>
    </submittedName>
</protein>
<organism evidence="2 3">
    <name type="scientific">Acinetobacter tianfuensis</name>
    <dbReference type="NCBI Taxonomy" id="2419603"/>
    <lineage>
        <taxon>Bacteria</taxon>
        <taxon>Pseudomonadati</taxon>
        <taxon>Pseudomonadota</taxon>
        <taxon>Gammaproteobacteria</taxon>
        <taxon>Moraxellales</taxon>
        <taxon>Moraxellaceae</taxon>
        <taxon>Acinetobacter</taxon>
    </lineage>
</organism>
<evidence type="ECO:0000256" key="1">
    <source>
        <dbReference type="SAM" id="SignalP"/>
    </source>
</evidence>
<comment type="caution">
    <text evidence="2">The sequence shown here is derived from an EMBL/GenBank/DDBJ whole genome shotgun (WGS) entry which is preliminary data.</text>
</comment>
<dbReference type="AlphaFoldDB" id="A0A3A8EFY7"/>
<dbReference type="OrthoDB" id="6709679at2"/>
<keyword evidence="1" id="KW-0732">Signal</keyword>
<accession>A0A3A8EFY7</accession>
<feature type="signal peptide" evidence="1">
    <location>
        <begin position="1"/>
        <end position="28"/>
    </location>
</feature>
<keyword evidence="3" id="KW-1185">Reference proteome</keyword>
<evidence type="ECO:0000313" key="3">
    <source>
        <dbReference type="Proteomes" id="UP000282388"/>
    </source>
</evidence>
<evidence type="ECO:0000313" key="2">
    <source>
        <dbReference type="EMBL" id="RKG33018.1"/>
    </source>
</evidence>
<feature type="chain" id="PRO_5017402464" evidence="1">
    <location>
        <begin position="29"/>
        <end position="140"/>
    </location>
</feature>
<gene>
    <name evidence="2" type="ORF">D7V32_04270</name>
</gene>
<dbReference type="Proteomes" id="UP000282388">
    <property type="component" value="Unassembled WGS sequence"/>
</dbReference>
<name>A0A3A8EFY7_9GAMM</name>
<dbReference type="RefSeq" id="WP_120401678.1">
    <property type="nucleotide sequence ID" value="NZ_RAXV01000006.1"/>
</dbReference>
<reference evidence="2 3" key="1">
    <citation type="submission" date="2018-09" db="EMBL/GenBank/DDBJ databases">
        <title>The draft genome of Acinetobacter spp. strains.</title>
        <authorList>
            <person name="Qin J."/>
            <person name="Feng Y."/>
            <person name="Zong Z."/>
        </authorList>
    </citation>
    <scope>NUCLEOTIDE SEQUENCE [LARGE SCALE GENOMIC DNA]</scope>
    <source>
        <strain evidence="2 3">WCHAc060012</strain>
    </source>
</reference>
<dbReference type="EMBL" id="RAXV01000006">
    <property type="protein sequence ID" value="RKG33018.1"/>
    <property type="molecule type" value="Genomic_DNA"/>
</dbReference>
<proteinExistence type="predicted"/>
<sequence>MNKTLTPINSFKVTLVTSAIAFGALAFAYNPDFSIQSAKQTAPALSAVAAMQFNTANSGTAVVRLDGFTLDVSFDFERIDDSYGVPGSEFTNVEITNLSVDKVMDTSGYPIRDFTDLNDHLSINAMLVSHMLQNNMLEAI</sequence>